<name>A0A139H7K2_9PEZI</name>
<evidence type="ECO:0000256" key="3">
    <source>
        <dbReference type="SAM" id="Phobius"/>
    </source>
</evidence>
<evidence type="ECO:0000256" key="2">
    <source>
        <dbReference type="ARBA" id="ARBA00035112"/>
    </source>
</evidence>
<feature type="transmembrane region" description="Helical" evidence="3">
    <location>
        <begin position="71"/>
        <end position="92"/>
    </location>
</feature>
<evidence type="ECO:0000313" key="4">
    <source>
        <dbReference type="EMBL" id="KXS98427.1"/>
    </source>
</evidence>
<keyword evidence="3" id="KW-0812">Transmembrane</keyword>
<dbReference type="EMBL" id="LFZN01000114">
    <property type="protein sequence ID" value="KXS98427.1"/>
    <property type="molecule type" value="Genomic_DNA"/>
</dbReference>
<dbReference type="OrthoDB" id="3687641at2759"/>
<accession>A0A139H7K2</accession>
<comment type="pathway">
    <text evidence="1">Mycotoxin biosynthesis.</text>
</comment>
<dbReference type="PANTHER" id="PTHR33365">
    <property type="entry name" value="YALI0B05434P"/>
    <property type="match status" value="1"/>
</dbReference>
<dbReference type="PANTHER" id="PTHR33365:SF4">
    <property type="entry name" value="CYCLOCHLOROTINE BIOSYNTHESIS PROTEIN O"/>
    <property type="match status" value="1"/>
</dbReference>
<sequence length="309" mass="35394">MRGECNSEYNNNSWDSVATVRPRPRIFQLSSDAHTERSLCIPLRDMGIEQIEHNYGAATTQYKTRYPLSTIIILLSSLVAGIFLGTTLSQAYRSEHNDDLTHSFGTFERGFVTEKILPAELYEIEHRRFTSSVGFHPDGTEFLIQDPSEPAYVGEPSPEIDQAWEEMVHNRYWSISESEAQSLWGVGYELYRDQVKGGYTGGFDSFHILHCLNMIRKRLSPEYYAGSMPHFGGVEHDMHCIDQIRQRLQCSAVGTAIPSRYSPEMKAMYVDSAQIHTCRKFENLLQYTRSRSPGGSLEVARVKWWEIET</sequence>
<dbReference type="AlphaFoldDB" id="A0A139H7K2"/>
<evidence type="ECO:0000256" key="1">
    <source>
        <dbReference type="ARBA" id="ARBA00004685"/>
    </source>
</evidence>
<protein>
    <submittedName>
        <fullName evidence="4">Uncharacterized protein</fullName>
    </submittedName>
</protein>
<dbReference type="InterPro" id="IPR021765">
    <property type="entry name" value="UstYa-like"/>
</dbReference>
<keyword evidence="3" id="KW-1133">Transmembrane helix</keyword>
<proteinExistence type="inferred from homology"/>
<keyword evidence="5" id="KW-1185">Reference proteome</keyword>
<gene>
    <name evidence="4" type="ORF">AC578_1757</name>
</gene>
<dbReference type="GO" id="GO:0043386">
    <property type="term" value="P:mycotoxin biosynthetic process"/>
    <property type="evidence" value="ECO:0007669"/>
    <property type="project" value="InterPro"/>
</dbReference>
<comment type="similarity">
    <text evidence="2">Belongs to the ustYa family.</text>
</comment>
<reference evidence="4 5" key="1">
    <citation type="submission" date="2015-07" db="EMBL/GenBank/DDBJ databases">
        <title>Comparative genomics of the Sigatoka disease complex on banana suggests a link between parallel evolutionary changes in Pseudocercospora fijiensis and Pseudocercospora eumusae and increased virulence on the banana host.</title>
        <authorList>
            <person name="Chang T.-C."/>
            <person name="Salvucci A."/>
            <person name="Crous P.W."/>
            <person name="Stergiopoulos I."/>
        </authorList>
    </citation>
    <scope>NUCLEOTIDE SEQUENCE [LARGE SCALE GENOMIC DNA]</scope>
    <source>
        <strain evidence="4 5">CBS 114824</strain>
    </source>
</reference>
<organism evidence="4 5">
    <name type="scientific">Pseudocercospora eumusae</name>
    <dbReference type="NCBI Taxonomy" id="321146"/>
    <lineage>
        <taxon>Eukaryota</taxon>
        <taxon>Fungi</taxon>
        <taxon>Dikarya</taxon>
        <taxon>Ascomycota</taxon>
        <taxon>Pezizomycotina</taxon>
        <taxon>Dothideomycetes</taxon>
        <taxon>Dothideomycetidae</taxon>
        <taxon>Mycosphaerellales</taxon>
        <taxon>Mycosphaerellaceae</taxon>
        <taxon>Pseudocercospora</taxon>
    </lineage>
</organism>
<keyword evidence="3" id="KW-0472">Membrane</keyword>
<evidence type="ECO:0000313" key="5">
    <source>
        <dbReference type="Proteomes" id="UP000070133"/>
    </source>
</evidence>
<dbReference type="STRING" id="321146.A0A139H7K2"/>
<dbReference type="Proteomes" id="UP000070133">
    <property type="component" value="Unassembled WGS sequence"/>
</dbReference>
<dbReference type="Pfam" id="PF11807">
    <property type="entry name" value="UstYa"/>
    <property type="match status" value="1"/>
</dbReference>
<comment type="caution">
    <text evidence="4">The sequence shown here is derived from an EMBL/GenBank/DDBJ whole genome shotgun (WGS) entry which is preliminary data.</text>
</comment>